<comment type="subcellular location">
    <subcellularLocation>
        <location evidence="2">Nucleus</location>
    </subcellularLocation>
</comment>
<dbReference type="SMART" id="SM00466">
    <property type="entry name" value="SRA"/>
    <property type="match status" value="1"/>
</dbReference>
<sequence length="307" mass="33905">MFASRAKYLPNERSPATIEDSESFVAFIVQERANVIVRLRTRAYEAFDGEAKDQALMRLLDRLAKFLNVLEEAPMTNRVFHGSNLAQILSDVANDPSLSPHGCKAAAEELLARASQTNYGAAERCSLDKPKLGTGGEYGHGNHTPGDRWPKNSDVVSAKIHRLTQQGIDGHALSGTYSIVVKHQSSGGLNEDKGLVIEYSTVGSEKASDDAKVPAPNRATFSLRASLLNKRPVRVLRKAGAKKGDRWGPKSGYRYDGLFKVTKATEMPRPNNNALYESFTLERLPLEDNMGWSLQDCIDGQRRFARE</sequence>
<keyword evidence="5" id="KW-1185">Reference proteome</keyword>
<dbReference type="GO" id="GO:0016567">
    <property type="term" value="P:protein ubiquitination"/>
    <property type="evidence" value="ECO:0007669"/>
    <property type="project" value="TreeGrafter"/>
</dbReference>
<evidence type="ECO:0000256" key="1">
    <source>
        <dbReference type="ARBA" id="ARBA00023242"/>
    </source>
</evidence>
<keyword evidence="1 2" id="KW-0539">Nucleus</keyword>
<dbReference type="SUPFAM" id="SSF88697">
    <property type="entry name" value="PUA domain-like"/>
    <property type="match status" value="1"/>
</dbReference>
<dbReference type="GO" id="GO:0044027">
    <property type="term" value="P:negative regulation of gene expression via chromosomal CpG island methylation"/>
    <property type="evidence" value="ECO:0007669"/>
    <property type="project" value="TreeGrafter"/>
</dbReference>
<dbReference type="InterPro" id="IPR015947">
    <property type="entry name" value="PUA-like_sf"/>
</dbReference>
<feature type="domain" description="YDG" evidence="3">
    <location>
        <begin position="138"/>
        <end position="283"/>
    </location>
</feature>
<dbReference type="PANTHER" id="PTHR14140">
    <property type="entry name" value="E3 UBIQUITIN-PROTEIN LIGASE UHRF-RELATED"/>
    <property type="match status" value="1"/>
</dbReference>
<dbReference type="PANTHER" id="PTHR14140:SF27">
    <property type="entry name" value="OS04G0289800 PROTEIN"/>
    <property type="match status" value="1"/>
</dbReference>
<reference evidence="4" key="1">
    <citation type="submission" date="2022-06" db="EMBL/GenBank/DDBJ databases">
        <title>Complete genome sequences of two strains of the flax pathogen Septoria linicola.</title>
        <authorList>
            <person name="Lapalu N."/>
            <person name="Simon A."/>
            <person name="Demenou B."/>
            <person name="Paumier D."/>
            <person name="Guillot M.-P."/>
            <person name="Gout L."/>
            <person name="Valade R."/>
        </authorList>
    </citation>
    <scope>NUCLEOTIDE SEQUENCE</scope>
    <source>
        <strain evidence="4">SE15195</strain>
    </source>
</reference>
<dbReference type="AlphaFoldDB" id="A0A9Q9EPA1"/>
<dbReference type="EMBL" id="CP099427">
    <property type="protein sequence ID" value="USW57449.1"/>
    <property type="molecule type" value="Genomic_DNA"/>
</dbReference>
<protein>
    <submittedName>
        <fullName evidence="4">PUA-like superfamily, SRA-YDG superfamily protein</fullName>
    </submittedName>
</protein>
<dbReference type="InterPro" id="IPR036987">
    <property type="entry name" value="SRA-YDG_sf"/>
</dbReference>
<evidence type="ECO:0000259" key="3">
    <source>
        <dbReference type="PROSITE" id="PS51015"/>
    </source>
</evidence>
<dbReference type="OrthoDB" id="2270193at2759"/>
<dbReference type="Proteomes" id="UP001056384">
    <property type="component" value="Chromosome 10"/>
</dbReference>
<gene>
    <name evidence="4" type="ORF">Slin15195_G107680</name>
</gene>
<name>A0A9Q9EPA1_9PEZI</name>
<dbReference type="GO" id="GO:0005634">
    <property type="term" value="C:nucleus"/>
    <property type="evidence" value="ECO:0007669"/>
    <property type="project" value="UniProtKB-SubCell"/>
</dbReference>
<dbReference type="PROSITE" id="PS51015">
    <property type="entry name" value="YDG"/>
    <property type="match status" value="1"/>
</dbReference>
<proteinExistence type="predicted"/>
<evidence type="ECO:0000313" key="4">
    <source>
        <dbReference type="EMBL" id="USW57449.1"/>
    </source>
</evidence>
<dbReference type="InterPro" id="IPR003105">
    <property type="entry name" value="SRA_YDG"/>
</dbReference>
<evidence type="ECO:0000313" key="5">
    <source>
        <dbReference type="Proteomes" id="UP001056384"/>
    </source>
</evidence>
<dbReference type="Pfam" id="PF02182">
    <property type="entry name" value="SAD_SRA"/>
    <property type="match status" value="1"/>
</dbReference>
<dbReference type="InterPro" id="IPR045134">
    <property type="entry name" value="UHRF1/2-like"/>
</dbReference>
<evidence type="ECO:0000256" key="2">
    <source>
        <dbReference type="PROSITE-ProRule" id="PRU00358"/>
    </source>
</evidence>
<dbReference type="GO" id="GO:0061630">
    <property type="term" value="F:ubiquitin protein ligase activity"/>
    <property type="evidence" value="ECO:0007669"/>
    <property type="project" value="TreeGrafter"/>
</dbReference>
<accession>A0A9Q9EPA1</accession>
<organism evidence="4 5">
    <name type="scientific">Septoria linicola</name>
    <dbReference type="NCBI Taxonomy" id="215465"/>
    <lineage>
        <taxon>Eukaryota</taxon>
        <taxon>Fungi</taxon>
        <taxon>Dikarya</taxon>
        <taxon>Ascomycota</taxon>
        <taxon>Pezizomycotina</taxon>
        <taxon>Dothideomycetes</taxon>
        <taxon>Dothideomycetidae</taxon>
        <taxon>Mycosphaerellales</taxon>
        <taxon>Mycosphaerellaceae</taxon>
        <taxon>Septoria</taxon>
    </lineage>
</organism>
<dbReference type="Gene3D" id="2.30.280.10">
    <property type="entry name" value="SRA-YDG"/>
    <property type="match status" value="1"/>
</dbReference>